<sequence>MAEIREFRECIAECGLQELRSSRAFFTWNNKQEGEEKVYSRIDRVVVNSDWITALPVSEVHYMNEGLYDHCPAIVNWDNGKGNQRRQFKYFNMWKMADDFKERVKHSWEAEIAGNKLFKVIGKMNRLKAVLTKQNKERFSDIERKAEHAIEELKRCQIEVQGLYRILQEVTWRKDENRKHVCSELVRKRSTLPEAQREWLIQSYKEEDVKAAIWSIAGDKAPGPDGYTSQFFKDCWDTISKDVVTGVLEFFQKVTMPKSLNSSMITLVPKNSHAEEVGDYRPIACCNTLFKIISKMLCMRLKIVSPEIISANQSAFVAGRSIVQNVLICQDLVRLYNRKTFTRSCLIKIDLRKAYDTVE</sequence>
<evidence type="ECO:0000313" key="1">
    <source>
        <dbReference type="Proteomes" id="UP000790787"/>
    </source>
</evidence>
<organism evidence="1 2">
    <name type="scientific">Nicotiana tabacum</name>
    <name type="common">Common tobacco</name>
    <dbReference type="NCBI Taxonomy" id="4097"/>
    <lineage>
        <taxon>Eukaryota</taxon>
        <taxon>Viridiplantae</taxon>
        <taxon>Streptophyta</taxon>
        <taxon>Embryophyta</taxon>
        <taxon>Tracheophyta</taxon>
        <taxon>Spermatophyta</taxon>
        <taxon>Magnoliopsida</taxon>
        <taxon>eudicotyledons</taxon>
        <taxon>Gunneridae</taxon>
        <taxon>Pentapetalae</taxon>
        <taxon>asterids</taxon>
        <taxon>lamiids</taxon>
        <taxon>Solanales</taxon>
        <taxon>Solanaceae</taxon>
        <taxon>Nicotianoideae</taxon>
        <taxon>Nicotianeae</taxon>
        <taxon>Nicotiana</taxon>
    </lineage>
</organism>
<gene>
    <name evidence="2" type="primary">LOC142180984</name>
</gene>
<evidence type="ECO:0000313" key="2">
    <source>
        <dbReference type="RefSeq" id="XP_075109193.1"/>
    </source>
</evidence>
<keyword evidence="1" id="KW-1185">Reference proteome</keyword>
<dbReference type="Proteomes" id="UP000790787">
    <property type="component" value="Chromosome 5"/>
</dbReference>
<protein>
    <submittedName>
        <fullName evidence="2">Uncharacterized protein LOC142180984</fullName>
    </submittedName>
</protein>
<proteinExistence type="predicted"/>
<reference evidence="1" key="1">
    <citation type="journal article" date="2014" name="Nat. Commun.">
        <title>The tobacco genome sequence and its comparison with those of tomato and potato.</title>
        <authorList>
            <person name="Sierro N."/>
            <person name="Battey J.N."/>
            <person name="Ouadi S."/>
            <person name="Bakaher N."/>
            <person name="Bovet L."/>
            <person name="Willig A."/>
            <person name="Goepfert S."/>
            <person name="Peitsch M.C."/>
            <person name="Ivanov N.V."/>
        </authorList>
    </citation>
    <scope>NUCLEOTIDE SEQUENCE [LARGE SCALE GENOMIC DNA]</scope>
</reference>
<dbReference type="RefSeq" id="XP_075109193.1">
    <property type="nucleotide sequence ID" value="XM_075253092.1"/>
</dbReference>
<name>A0AC58UI73_TOBAC</name>
<reference evidence="2" key="2">
    <citation type="submission" date="2025-08" db="UniProtKB">
        <authorList>
            <consortium name="RefSeq"/>
        </authorList>
    </citation>
    <scope>IDENTIFICATION</scope>
    <source>
        <tissue evidence="2">Leaf</tissue>
    </source>
</reference>
<accession>A0AC58UI73</accession>